<organism evidence="1 2">
    <name type="scientific">Campylobacter rectus</name>
    <name type="common">Wolinella recta</name>
    <dbReference type="NCBI Taxonomy" id="203"/>
    <lineage>
        <taxon>Bacteria</taxon>
        <taxon>Pseudomonadati</taxon>
        <taxon>Campylobacterota</taxon>
        <taxon>Epsilonproteobacteria</taxon>
        <taxon>Campylobacterales</taxon>
        <taxon>Campylobacteraceae</taxon>
        <taxon>Campylobacter</taxon>
    </lineage>
</organism>
<protein>
    <submittedName>
        <fullName evidence="1">Uncharacterized protein</fullName>
    </submittedName>
</protein>
<accession>A0A6G5QNV9</accession>
<dbReference type="EMBL" id="CP012543">
    <property type="protein sequence ID" value="QCD47408.1"/>
    <property type="molecule type" value="Genomic_DNA"/>
</dbReference>
<proteinExistence type="predicted"/>
<reference evidence="1 2" key="1">
    <citation type="submission" date="2016-07" db="EMBL/GenBank/DDBJ databases">
        <title>Comparative genomics of the Campylobacter concisus group.</title>
        <authorList>
            <person name="Miller W.G."/>
            <person name="Yee E."/>
            <person name="Chapman M.H."/>
            <person name="Huynh S."/>
            <person name="Bono J.L."/>
            <person name="On S.L.W."/>
            <person name="StLeger J."/>
            <person name="Foster G."/>
            <person name="Parker C.T."/>
        </authorList>
    </citation>
    <scope>NUCLEOTIDE SEQUENCE [LARGE SCALE GENOMIC DNA]</scope>
    <source>
        <strain evidence="1 2">ATCC 33238</strain>
    </source>
</reference>
<dbReference type="AlphaFoldDB" id="A0A6G5QNV9"/>
<dbReference type="KEGG" id="crx:CRECT_1782"/>
<gene>
    <name evidence="1" type="ORF">CRECT_1782</name>
</gene>
<evidence type="ECO:0000313" key="1">
    <source>
        <dbReference type="EMBL" id="QCD47408.1"/>
    </source>
</evidence>
<dbReference type="RefSeq" id="WP_004318382.1">
    <property type="nucleotide sequence ID" value="NZ_CP012543.1"/>
</dbReference>
<evidence type="ECO:0000313" key="2">
    <source>
        <dbReference type="Proteomes" id="UP000502377"/>
    </source>
</evidence>
<dbReference type="Proteomes" id="UP000502377">
    <property type="component" value="Chromosome"/>
</dbReference>
<name>A0A6G5QNV9_CAMRE</name>
<sequence>MQKSGFTKALCSDARSAKIPSEHDFFAPLIGDWDIWWTDGLQSGTPREIRGEWLFARVLDGSAVQDVFIVPSRAQRLVNPQPDAEYGTTIRIYEPASGTWDIFYGCIGTALRLTAHKEAEEIVLVQNGEEAMRYVFSQMSEASFSWRKELRSDAGLWQVVARVRAQRKA</sequence>